<keyword evidence="3" id="KW-0732">Signal</keyword>
<evidence type="ECO:0000259" key="4">
    <source>
        <dbReference type="PROSITE" id="PS51767"/>
    </source>
</evidence>
<gene>
    <name evidence="5" type="ORF">BXYJ_LOCUS5763</name>
</gene>
<dbReference type="SMR" id="A0A1I7RQS8"/>
<dbReference type="PANTHER" id="PTHR47966:SF51">
    <property type="entry name" value="BETA-SITE APP-CLEAVING ENZYME, ISOFORM A-RELATED"/>
    <property type="match status" value="1"/>
</dbReference>
<dbReference type="GO" id="GO:0004190">
    <property type="term" value="F:aspartic-type endopeptidase activity"/>
    <property type="evidence" value="ECO:0007669"/>
    <property type="project" value="InterPro"/>
</dbReference>
<dbReference type="PROSITE" id="PS51767">
    <property type="entry name" value="PEPTIDASE_A1"/>
    <property type="match status" value="1"/>
</dbReference>
<feature type="domain" description="Peptidase A1" evidence="4">
    <location>
        <begin position="36"/>
        <end position="358"/>
    </location>
</feature>
<sequence>MKNFSLIASLLLLQTFDCIEIRLTRYEYSQHEHNAYVGAVSVGKPGQDFNVEFDLQSSVLWVPDCDLATDHAKKKYCINKNTFDTKASETYSNGTAPISFPFMKGDVAAYTAHDTFRPGPHYKPGTSAKNFIFATAYQFPASYPSLKHDGVFGLSPTPVDGMDVPIRQLLDRNAITEPIITIFLMTPNKNNMFDGLITLGGLDRSHCERPTAYVRVEIEEGWVFSAPKFTIDGIPKQDVGYTVTIDQSTDFFYVPDKVLNLIVTQTGDHGIDAETGRYIVDKRSLPITFSSTHFEVSIDSSQLYDPYPKNANYRLLRVGVTGPAAKTSFVLGTPFFSKHCVVLNYEGRMAFPKKIGVQ</sequence>
<feature type="active site" evidence="2">
    <location>
        <position position="54"/>
    </location>
</feature>
<comment type="similarity">
    <text evidence="1">Belongs to the peptidase A1 family.</text>
</comment>
<feature type="signal peptide" evidence="3">
    <location>
        <begin position="1"/>
        <end position="18"/>
    </location>
</feature>
<dbReference type="EMBL" id="CAJFCV020000003">
    <property type="protein sequence ID" value="CAG9105042.1"/>
    <property type="molecule type" value="Genomic_DNA"/>
</dbReference>
<dbReference type="OrthoDB" id="5853681at2759"/>
<dbReference type="InterPro" id="IPR034164">
    <property type="entry name" value="Pepsin-like_dom"/>
</dbReference>
<evidence type="ECO:0000256" key="3">
    <source>
        <dbReference type="SAM" id="SignalP"/>
    </source>
</evidence>
<reference evidence="6" key="2">
    <citation type="submission" date="2020-08" db="EMBL/GenBank/DDBJ databases">
        <authorList>
            <person name="Kikuchi T."/>
        </authorList>
    </citation>
    <scope>NUCLEOTIDE SEQUENCE</scope>
    <source>
        <strain evidence="5">Ka4C1</strain>
    </source>
</reference>
<organism evidence="7 9">
    <name type="scientific">Bursaphelenchus xylophilus</name>
    <name type="common">Pinewood nematode worm</name>
    <name type="synonym">Aphelenchoides xylophilus</name>
    <dbReference type="NCBI Taxonomy" id="6326"/>
    <lineage>
        <taxon>Eukaryota</taxon>
        <taxon>Metazoa</taxon>
        <taxon>Ecdysozoa</taxon>
        <taxon>Nematoda</taxon>
        <taxon>Chromadorea</taxon>
        <taxon>Rhabditida</taxon>
        <taxon>Tylenchina</taxon>
        <taxon>Tylenchomorpha</taxon>
        <taxon>Aphelenchoidea</taxon>
        <taxon>Aphelenchoididae</taxon>
        <taxon>Bursaphelenchus</taxon>
    </lineage>
</organism>
<accession>A0A1I7RQS8</accession>
<keyword evidence="8" id="KW-1185">Reference proteome</keyword>
<dbReference type="Proteomes" id="UP000095284">
    <property type="component" value="Unplaced"/>
</dbReference>
<reference evidence="9" key="1">
    <citation type="submission" date="2016-11" db="UniProtKB">
        <authorList>
            <consortium name="WormBaseParasite"/>
        </authorList>
    </citation>
    <scope>IDENTIFICATION</scope>
</reference>
<evidence type="ECO:0000313" key="5">
    <source>
        <dbReference type="EMBL" id="CAD5219607.1"/>
    </source>
</evidence>
<evidence type="ECO:0000313" key="6">
    <source>
        <dbReference type="EMBL" id="CAG9105042.1"/>
    </source>
</evidence>
<dbReference type="Proteomes" id="UP000659654">
    <property type="component" value="Unassembled WGS sequence"/>
</dbReference>
<proteinExistence type="inferred from homology"/>
<dbReference type="InterPro" id="IPR033121">
    <property type="entry name" value="PEPTIDASE_A1"/>
</dbReference>
<dbReference type="eggNOG" id="KOG1339">
    <property type="taxonomic scope" value="Eukaryota"/>
</dbReference>
<dbReference type="InterPro" id="IPR021109">
    <property type="entry name" value="Peptidase_aspartic_dom_sf"/>
</dbReference>
<dbReference type="GO" id="GO:0006508">
    <property type="term" value="P:proteolysis"/>
    <property type="evidence" value="ECO:0007669"/>
    <property type="project" value="InterPro"/>
</dbReference>
<dbReference type="Proteomes" id="UP000582659">
    <property type="component" value="Unassembled WGS sequence"/>
</dbReference>
<dbReference type="WBParaSite" id="BXY_0307300.1">
    <property type="protein sequence ID" value="BXY_0307300.1"/>
    <property type="gene ID" value="BXY_0307300"/>
</dbReference>
<dbReference type="SUPFAM" id="SSF50630">
    <property type="entry name" value="Acid proteases"/>
    <property type="match status" value="1"/>
</dbReference>
<evidence type="ECO:0000313" key="9">
    <source>
        <dbReference type="WBParaSite" id="BXY_0307300.1"/>
    </source>
</evidence>
<dbReference type="AlphaFoldDB" id="A0A1I7RQS8"/>
<feature type="chain" id="PRO_5035359309" evidence="3">
    <location>
        <begin position="19"/>
        <end position="358"/>
    </location>
</feature>
<dbReference type="PANTHER" id="PTHR47966">
    <property type="entry name" value="BETA-SITE APP-CLEAVING ENZYME, ISOFORM A-RELATED"/>
    <property type="match status" value="1"/>
</dbReference>
<dbReference type="Pfam" id="PF00026">
    <property type="entry name" value="Asp"/>
    <property type="match status" value="1"/>
</dbReference>
<feature type="active site" evidence="2">
    <location>
        <position position="246"/>
    </location>
</feature>
<dbReference type="GO" id="GO:0005764">
    <property type="term" value="C:lysosome"/>
    <property type="evidence" value="ECO:0007669"/>
    <property type="project" value="TreeGrafter"/>
</dbReference>
<dbReference type="PRINTS" id="PR00792">
    <property type="entry name" value="PEPSIN"/>
</dbReference>
<dbReference type="CDD" id="cd05471">
    <property type="entry name" value="pepsin_like"/>
    <property type="match status" value="1"/>
</dbReference>
<evidence type="ECO:0000256" key="1">
    <source>
        <dbReference type="ARBA" id="ARBA00007447"/>
    </source>
</evidence>
<dbReference type="EMBL" id="CAJFDI010000003">
    <property type="protein sequence ID" value="CAD5219607.1"/>
    <property type="molecule type" value="Genomic_DNA"/>
</dbReference>
<evidence type="ECO:0000313" key="7">
    <source>
        <dbReference type="Proteomes" id="UP000095284"/>
    </source>
</evidence>
<protein>
    <submittedName>
        <fullName evidence="5">(pine wood nematode) hypothetical protein</fullName>
    </submittedName>
    <submittedName>
        <fullName evidence="9">Peptidase A1 domain-containing protein</fullName>
    </submittedName>
</protein>
<evidence type="ECO:0000256" key="2">
    <source>
        <dbReference type="PIRSR" id="PIRSR601461-1"/>
    </source>
</evidence>
<dbReference type="Gene3D" id="2.40.70.10">
    <property type="entry name" value="Acid Proteases"/>
    <property type="match status" value="2"/>
</dbReference>
<dbReference type="InterPro" id="IPR001461">
    <property type="entry name" value="Aspartic_peptidase_A1"/>
</dbReference>
<evidence type="ECO:0000313" key="8">
    <source>
        <dbReference type="Proteomes" id="UP000659654"/>
    </source>
</evidence>
<name>A0A1I7RQS8_BURXY</name>